<dbReference type="Proteomes" id="UP000281594">
    <property type="component" value="Unassembled WGS sequence"/>
</dbReference>
<gene>
    <name evidence="2" type="ORF">D3C57_121780</name>
</gene>
<comment type="caution">
    <text evidence="2">The sequence shown here is derived from an EMBL/GenBank/DDBJ whole genome shotgun (WGS) entry which is preliminary data.</text>
</comment>
<dbReference type="RefSeq" id="WP_158634894.1">
    <property type="nucleotide sequence ID" value="NC_022785.1"/>
</dbReference>
<name>A0A3L8RNT3_STRRN</name>
<dbReference type="Pfam" id="PF13643">
    <property type="entry name" value="DUF4145"/>
    <property type="match status" value="1"/>
</dbReference>
<evidence type="ECO:0000313" key="3">
    <source>
        <dbReference type="Proteomes" id="UP000281594"/>
    </source>
</evidence>
<organism evidence="2 3">
    <name type="scientific">Streptomyces rapamycinicus (strain ATCC 29253 / DSM 41530 / NRRL 5491 / AYB-994)</name>
    <name type="common">Streptomyces hygroscopicus (strain ATCC 29253)</name>
    <dbReference type="NCBI Taxonomy" id="1343740"/>
    <lineage>
        <taxon>Bacteria</taxon>
        <taxon>Bacillati</taxon>
        <taxon>Actinomycetota</taxon>
        <taxon>Actinomycetes</taxon>
        <taxon>Kitasatosporales</taxon>
        <taxon>Streptomycetaceae</taxon>
        <taxon>Streptomyces</taxon>
        <taxon>Streptomyces violaceusniger group</taxon>
    </lineage>
</organism>
<dbReference type="EMBL" id="QYCY01000001">
    <property type="protein sequence ID" value="RLV81059.1"/>
    <property type="molecule type" value="Genomic_DNA"/>
</dbReference>
<sequence>MQIVERQNLQDLTQTFESGKKRKLTLFTVKLTCDYCSGNCLFLWEVVNPAKIDSNSRYETTELIQVYPEPEPQPRRMSSDAPPLVREIFREAALAETSGAYRLAGVGYRAVVEQITKEQGATGNNLHARITSLAAQGVPQNIVDAFHEARVVGNDAVHDGLAYSSEEIADIAELINEAVFVLYVQPTQRARMAAARAARRQAAKASS</sequence>
<evidence type="ECO:0000313" key="2">
    <source>
        <dbReference type="EMBL" id="RLV81059.1"/>
    </source>
</evidence>
<dbReference type="InterPro" id="IPR025285">
    <property type="entry name" value="DUF4145"/>
</dbReference>
<feature type="domain" description="DUF4145" evidence="1">
    <location>
        <begin position="97"/>
        <end position="174"/>
    </location>
</feature>
<dbReference type="AlphaFoldDB" id="A0A3L8RNT3"/>
<proteinExistence type="predicted"/>
<evidence type="ECO:0000259" key="1">
    <source>
        <dbReference type="Pfam" id="PF13643"/>
    </source>
</evidence>
<accession>A0A3L8RNT3</accession>
<reference evidence="2 3" key="1">
    <citation type="journal article" date="2018" name="J. Biol. Chem.">
        <title>Discovery of the actinoplanic acid pathway in Streptomyces rapamycinicus reveals a genetically conserved synergism with rapamycin.</title>
        <authorList>
            <person name="Mrak P."/>
            <person name="Krastel P."/>
            <person name="Pivk Lukancic P."/>
            <person name="Tao J."/>
            <person name="Pistorius D."/>
            <person name="Moore C.M."/>
        </authorList>
    </citation>
    <scope>NUCLEOTIDE SEQUENCE [LARGE SCALE GENOMIC DNA]</scope>
    <source>
        <strain evidence="2 3">NRRL 5491</strain>
    </source>
</reference>
<protein>
    <recommendedName>
        <fullName evidence="1">DUF4145 domain-containing protein</fullName>
    </recommendedName>
</protein>